<organism evidence="2 3">
    <name type="scientific">Coemansia erecta</name>
    <dbReference type="NCBI Taxonomy" id="147472"/>
    <lineage>
        <taxon>Eukaryota</taxon>
        <taxon>Fungi</taxon>
        <taxon>Fungi incertae sedis</taxon>
        <taxon>Zoopagomycota</taxon>
        <taxon>Kickxellomycotina</taxon>
        <taxon>Kickxellomycetes</taxon>
        <taxon>Kickxellales</taxon>
        <taxon>Kickxellaceae</taxon>
        <taxon>Coemansia</taxon>
    </lineage>
</organism>
<proteinExistence type="predicted"/>
<evidence type="ECO:0000313" key="3">
    <source>
        <dbReference type="Proteomes" id="UP001149813"/>
    </source>
</evidence>
<name>A0A9W7Y737_9FUNG</name>
<evidence type="ECO:0000313" key="2">
    <source>
        <dbReference type="EMBL" id="KAJ1725012.1"/>
    </source>
</evidence>
<reference evidence="2" key="1">
    <citation type="submission" date="2022-07" db="EMBL/GenBank/DDBJ databases">
        <title>Phylogenomic reconstructions and comparative analyses of Kickxellomycotina fungi.</title>
        <authorList>
            <person name="Reynolds N.K."/>
            <person name="Stajich J.E."/>
            <person name="Barry K."/>
            <person name="Grigoriev I.V."/>
            <person name="Crous P."/>
            <person name="Smith M.E."/>
        </authorList>
    </citation>
    <scope>NUCLEOTIDE SEQUENCE</scope>
    <source>
        <strain evidence="2">NBRC 32514</strain>
    </source>
</reference>
<gene>
    <name evidence="2" type="ORF">LPJ53_000801</name>
</gene>
<dbReference type="AlphaFoldDB" id="A0A9W7Y737"/>
<accession>A0A9W7Y737</accession>
<keyword evidence="3" id="KW-1185">Reference proteome</keyword>
<dbReference type="EMBL" id="JANBOJ010000015">
    <property type="protein sequence ID" value="KAJ1725012.1"/>
    <property type="molecule type" value="Genomic_DNA"/>
</dbReference>
<comment type="caution">
    <text evidence="2">The sequence shown here is derived from an EMBL/GenBank/DDBJ whole genome shotgun (WGS) entry which is preliminary data.</text>
</comment>
<protein>
    <recommendedName>
        <fullName evidence="1">DUF7593 domain-containing protein</fullName>
    </recommendedName>
</protein>
<sequence>MTPTSMAAQAIRFLPLYTIQLHCDPPTSKLDYFVVDLQIRLLLGMPVETPSEPYTDDKPETNPLFEAYPHLCRQRITEPQKEHLWEPLAGMFVSNMQFIHGAATAKAGEDLPHDSSSSKAAATIDDSASADSEIVSQFTLHERKKFVGLSLYFVKLDEIVELIRRDYPQISKQLITITLDLSDIGTAADITLPSPRRQLPRPIIKTTEQEEGQKPCPVWHGPQKMVPLRYALKLHYRDLVKSKEATAKE</sequence>
<evidence type="ECO:0000259" key="1">
    <source>
        <dbReference type="Pfam" id="PF24513"/>
    </source>
</evidence>
<dbReference type="Proteomes" id="UP001149813">
    <property type="component" value="Unassembled WGS sequence"/>
</dbReference>
<dbReference type="OrthoDB" id="194358at2759"/>
<feature type="domain" description="DUF7593" evidence="1">
    <location>
        <begin position="11"/>
        <end position="165"/>
    </location>
</feature>
<dbReference type="Pfam" id="PF24513">
    <property type="entry name" value="DUF7593"/>
    <property type="match status" value="1"/>
</dbReference>
<dbReference type="InterPro" id="IPR056015">
    <property type="entry name" value="DUF7593"/>
</dbReference>